<proteinExistence type="predicted"/>
<keyword evidence="1" id="KW-1133">Transmembrane helix</keyword>
<keyword evidence="1" id="KW-0812">Transmembrane</keyword>
<keyword evidence="1" id="KW-0472">Membrane</keyword>
<protein>
    <submittedName>
        <fullName evidence="2">Uncharacterized protein</fullName>
    </submittedName>
</protein>
<evidence type="ECO:0000313" key="2">
    <source>
        <dbReference type="EMBL" id="EHQ08296.1"/>
    </source>
</evidence>
<gene>
    <name evidence="2" type="ORF">Lepil_3639</name>
</gene>
<organism evidence="2 3">
    <name type="scientific">Leptonema illini DSM 21528</name>
    <dbReference type="NCBI Taxonomy" id="929563"/>
    <lineage>
        <taxon>Bacteria</taxon>
        <taxon>Pseudomonadati</taxon>
        <taxon>Spirochaetota</taxon>
        <taxon>Spirochaetia</taxon>
        <taxon>Leptospirales</taxon>
        <taxon>Leptospiraceae</taxon>
        <taxon>Leptonema</taxon>
    </lineage>
</organism>
<dbReference type="RefSeq" id="WP_002774831.1">
    <property type="nucleotide sequence ID" value="NZ_JH597773.1"/>
</dbReference>
<dbReference type="EMBL" id="JH597773">
    <property type="protein sequence ID" value="EHQ08296.1"/>
    <property type="molecule type" value="Genomic_DNA"/>
</dbReference>
<name>H2CL45_9LEPT</name>
<keyword evidence="3" id="KW-1185">Reference proteome</keyword>
<dbReference type="AlphaFoldDB" id="H2CL45"/>
<evidence type="ECO:0000313" key="3">
    <source>
        <dbReference type="Proteomes" id="UP000005737"/>
    </source>
</evidence>
<feature type="transmembrane region" description="Helical" evidence="1">
    <location>
        <begin position="55"/>
        <end position="74"/>
    </location>
</feature>
<feature type="transmembrane region" description="Helical" evidence="1">
    <location>
        <begin position="20"/>
        <end position="43"/>
    </location>
</feature>
<dbReference type="HOGENOM" id="CLU_2233187_0_0_12"/>
<evidence type="ECO:0000256" key="1">
    <source>
        <dbReference type="SAM" id="Phobius"/>
    </source>
</evidence>
<dbReference type="STRING" id="183.GCA_002009735_02072"/>
<dbReference type="Proteomes" id="UP000005737">
    <property type="component" value="Unassembled WGS sequence"/>
</dbReference>
<sequence>MKILPREFRNRRGGTTLRTWMVFTLFFLFAIALCAATILSIFWPFADLSGRFGPALQLFEALAFATMLQGSIYTGKRAMEHWTQGKFRGAQPPVRPFSPHDMEDK</sequence>
<accession>H2CL45</accession>
<reference evidence="2 3" key="1">
    <citation type="submission" date="2011-10" db="EMBL/GenBank/DDBJ databases">
        <title>The Improved High-Quality Draft genome of Leptonema illini DSM 21528.</title>
        <authorList>
            <consortium name="US DOE Joint Genome Institute (JGI-PGF)"/>
            <person name="Lucas S."/>
            <person name="Copeland A."/>
            <person name="Lapidus A."/>
            <person name="Glavina del Rio T."/>
            <person name="Dalin E."/>
            <person name="Tice H."/>
            <person name="Bruce D."/>
            <person name="Goodwin L."/>
            <person name="Pitluck S."/>
            <person name="Peters L."/>
            <person name="Mikhailova N."/>
            <person name="Held B."/>
            <person name="Kyrpides N."/>
            <person name="Mavromatis K."/>
            <person name="Ivanova N."/>
            <person name="Markowitz V."/>
            <person name="Cheng J.-F."/>
            <person name="Hugenholtz P."/>
            <person name="Woyke T."/>
            <person name="Wu D."/>
            <person name="Gronow S."/>
            <person name="Wellnitz S."/>
            <person name="Brambilla E.-M."/>
            <person name="Klenk H.-P."/>
            <person name="Eisen J.A."/>
        </authorList>
    </citation>
    <scope>NUCLEOTIDE SEQUENCE [LARGE SCALE GENOMIC DNA]</scope>
    <source>
        <strain evidence="2 3">DSM 21528</strain>
    </source>
</reference>